<proteinExistence type="predicted"/>
<protein>
    <recommendedName>
        <fullName evidence="1">Peptidase M13 N-terminal domain-containing protein</fullName>
    </recommendedName>
</protein>
<feature type="non-terminal residue" evidence="2">
    <location>
        <position position="1"/>
    </location>
</feature>
<dbReference type="InterPro" id="IPR042089">
    <property type="entry name" value="Peptidase_M13_dom_2"/>
</dbReference>
<evidence type="ECO:0000259" key="1">
    <source>
        <dbReference type="Pfam" id="PF05649"/>
    </source>
</evidence>
<dbReference type="EMBL" id="CAJOBJ010147594">
    <property type="protein sequence ID" value="CAF4791124.1"/>
    <property type="molecule type" value="Genomic_DNA"/>
</dbReference>
<sequence length="48" mass="5707">MGFAVSKLYIKKYFDENARNESLEMIENIRNSFINILDKSTWMDNTSK</sequence>
<dbReference type="GO" id="GO:0006508">
    <property type="term" value="P:proteolysis"/>
    <property type="evidence" value="ECO:0007669"/>
    <property type="project" value="InterPro"/>
</dbReference>
<dbReference type="AlphaFoldDB" id="A0A8S3BLJ3"/>
<accession>A0A8S3BLJ3</accession>
<evidence type="ECO:0000313" key="2">
    <source>
        <dbReference type="EMBL" id="CAF4791124.1"/>
    </source>
</evidence>
<dbReference type="PROSITE" id="PS51885">
    <property type="entry name" value="NEPRILYSIN"/>
    <property type="match status" value="1"/>
</dbReference>
<name>A0A8S3BLJ3_9BILA</name>
<dbReference type="Proteomes" id="UP000681720">
    <property type="component" value="Unassembled WGS sequence"/>
</dbReference>
<dbReference type="Pfam" id="PF05649">
    <property type="entry name" value="Peptidase_M13_N"/>
    <property type="match status" value="1"/>
</dbReference>
<dbReference type="Gene3D" id="1.10.1380.10">
    <property type="entry name" value="Neutral endopeptidase , domain2"/>
    <property type="match status" value="1"/>
</dbReference>
<reference evidence="2" key="1">
    <citation type="submission" date="2021-02" db="EMBL/GenBank/DDBJ databases">
        <authorList>
            <person name="Nowell W R."/>
        </authorList>
    </citation>
    <scope>NUCLEOTIDE SEQUENCE</scope>
</reference>
<gene>
    <name evidence="2" type="ORF">GIL414_LOCUS46755</name>
</gene>
<dbReference type="GO" id="GO:0004222">
    <property type="term" value="F:metalloendopeptidase activity"/>
    <property type="evidence" value="ECO:0007669"/>
    <property type="project" value="InterPro"/>
</dbReference>
<comment type="caution">
    <text evidence="2">The sequence shown here is derived from an EMBL/GenBank/DDBJ whole genome shotgun (WGS) entry which is preliminary data.</text>
</comment>
<dbReference type="InterPro" id="IPR000718">
    <property type="entry name" value="Peptidase_M13"/>
</dbReference>
<feature type="domain" description="Peptidase M13 N-terminal" evidence="1">
    <location>
        <begin position="1"/>
        <end position="48"/>
    </location>
</feature>
<organism evidence="2 3">
    <name type="scientific">Rotaria magnacalcarata</name>
    <dbReference type="NCBI Taxonomy" id="392030"/>
    <lineage>
        <taxon>Eukaryota</taxon>
        <taxon>Metazoa</taxon>
        <taxon>Spiralia</taxon>
        <taxon>Gnathifera</taxon>
        <taxon>Rotifera</taxon>
        <taxon>Eurotatoria</taxon>
        <taxon>Bdelloidea</taxon>
        <taxon>Philodinida</taxon>
        <taxon>Philodinidae</taxon>
        <taxon>Rotaria</taxon>
    </lineage>
</organism>
<evidence type="ECO:0000313" key="3">
    <source>
        <dbReference type="Proteomes" id="UP000681720"/>
    </source>
</evidence>
<dbReference type="SUPFAM" id="SSF55486">
    <property type="entry name" value="Metalloproteases ('zincins'), catalytic domain"/>
    <property type="match status" value="1"/>
</dbReference>
<dbReference type="InterPro" id="IPR008753">
    <property type="entry name" value="Peptidase_M13_N"/>
</dbReference>